<dbReference type="PANTHER" id="PTHR24123">
    <property type="entry name" value="ANKYRIN REPEAT-CONTAINING"/>
    <property type="match status" value="1"/>
</dbReference>
<accession>A0A0E0RZ22</accession>
<keyword evidence="2 3" id="KW-0040">ANK repeat</keyword>
<dbReference type="PRINTS" id="PR01415">
    <property type="entry name" value="ANKYRIN"/>
</dbReference>
<accession>A0A098DDJ3</accession>
<dbReference type="PANTHER" id="PTHR24123:SF141">
    <property type="entry name" value="ANKYRIN 2, ISOFORM U"/>
    <property type="match status" value="1"/>
</dbReference>
<dbReference type="InterPro" id="IPR027417">
    <property type="entry name" value="P-loop_NTPase"/>
</dbReference>
<feature type="coiled-coil region" evidence="4">
    <location>
        <begin position="28"/>
        <end position="55"/>
    </location>
</feature>
<keyword evidence="1" id="KW-0677">Repeat</keyword>
<reference evidence="8 9" key="1">
    <citation type="journal article" date="2007" name="Science">
        <title>The Fusarium graminearum genome reveals a link between localized polymorphism and pathogen specialization.</title>
        <authorList>
            <person name="Cuomo C.A."/>
            <person name="Gueldener U."/>
            <person name="Xu J.-R."/>
            <person name="Trail F."/>
            <person name="Turgeon B.G."/>
            <person name="Di Pietro A."/>
            <person name="Walton J.D."/>
            <person name="Ma L.-J."/>
            <person name="Baker S.E."/>
            <person name="Rep M."/>
            <person name="Adam G."/>
            <person name="Antoniw J."/>
            <person name="Baldwin T."/>
            <person name="Calvo S.E."/>
            <person name="Chang Y.-L."/>
            <person name="DeCaprio D."/>
            <person name="Gale L.R."/>
            <person name="Gnerre S."/>
            <person name="Goswami R.S."/>
            <person name="Hammond-Kosack K."/>
            <person name="Harris L.J."/>
            <person name="Hilburn K."/>
            <person name="Kennell J.C."/>
            <person name="Kroken S."/>
            <person name="Magnuson J.K."/>
            <person name="Mannhaupt G."/>
            <person name="Mauceli E.W."/>
            <person name="Mewes H.-W."/>
            <person name="Mitterbauer R."/>
            <person name="Muehlbauer G."/>
            <person name="Muensterkoetter M."/>
            <person name="Nelson D."/>
            <person name="O'Donnell K."/>
            <person name="Ouellet T."/>
            <person name="Qi W."/>
            <person name="Quesneville H."/>
            <person name="Roncero M.I.G."/>
            <person name="Seong K.-Y."/>
            <person name="Tetko I.V."/>
            <person name="Urban M."/>
            <person name="Waalwijk C."/>
            <person name="Ward T.J."/>
            <person name="Yao J."/>
            <person name="Birren B.W."/>
            <person name="Kistler H.C."/>
        </authorList>
    </citation>
    <scope>NUCLEOTIDE SEQUENCE [LARGE SCALE GENOMIC DNA]</scope>
    <source>
        <strain evidence="9">ATCC MYA-4620 / CBS 123657 / FGSC 9075 / NRRL 31084 / PH-1</strain>
        <strain evidence="8">PH-1 / ATCC MYA-4620 / FGSC 9075 / NRRL 31084</strain>
    </source>
</reference>
<feature type="repeat" description="ANK" evidence="3">
    <location>
        <begin position="1813"/>
        <end position="1845"/>
    </location>
</feature>
<evidence type="ECO:0000313" key="7">
    <source>
        <dbReference type="EMBL" id="CEF76497.1"/>
    </source>
</evidence>
<reference evidence="7 9" key="3">
    <citation type="journal article" date="2015" name="BMC Genomics">
        <title>The completed genome sequence of the pathogenic ascomycete fungus Fusarium graminearum.</title>
        <authorList>
            <person name="King R."/>
            <person name="Urban M."/>
            <person name="Hammond-Kosack M.C."/>
            <person name="Hassani-Pak K."/>
            <person name="Hammond-Kosack K.E."/>
        </authorList>
    </citation>
    <scope>NUCLEOTIDE SEQUENCE [LARGE SCALE GENOMIC DNA]</scope>
    <source>
        <strain evidence="9">ATCC MYA-4620 / CBS 123657 / FGSC 9075 / NRRL 31084 / PH-1</strain>
        <strain evidence="7">PH-1</strain>
    </source>
</reference>
<dbReference type="SMART" id="SM00248">
    <property type="entry name" value="ANK"/>
    <property type="match status" value="15"/>
</dbReference>
<keyword evidence="4" id="KW-0175">Coiled coil</keyword>
<evidence type="ECO:0000259" key="6">
    <source>
        <dbReference type="Pfam" id="PF24883"/>
    </source>
</evidence>
<proteinExistence type="predicted"/>
<organism evidence="7 9">
    <name type="scientific">Gibberella zeae (strain ATCC MYA-4620 / CBS 123657 / FGSC 9075 / NRRL 31084 / PH-1)</name>
    <name type="common">Wheat head blight fungus</name>
    <name type="synonym">Fusarium graminearum</name>
    <dbReference type="NCBI Taxonomy" id="229533"/>
    <lineage>
        <taxon>Eukaryota</taxon>
        <taxon>Fungi</taxon>
        <taxon>Dikarya</taxon>
        <taxon>Ascomycota</taxon>
        <taxon>Pezizomycotina</taxon>
        <taxon>Sordariomycetes</taxon>
        <taxon>Hypocreomycetidae</taxon>
        <taxon>Hypocreales</taxon>
        <taxon>Nectriaceae</taxon>
        <taxon>Fusarium</taxon>
    </lineage>
</organism>
<evidence type="ECO:0000313" key="8">
    <source>
        <dbReference type="EnsemblFungi" id="CEF76497"/>
    </source>
</evidence>
<dbReference type="EMBL" id="HG970333">
    <property type="protein sequence ID" value="CEF76497.1"/>
    <property type="molecule type" value="Genomic_DNA"/>
</dbReference>
<evidence type="ECO:0000256" key="4">
    <source>
        <dbReference type="SAM" id="Coils"/>
    </source>
</evidence>
<dbReference type="InterPro" id="IPR056884">
    <property type="entry name" value="NPHP3-like_N"/>
</dbReference>
<dbReference type="InterPro" id="IPR031348">
    <property type="entry name" value="PigL_N"/>
</dbReference>
<name>A0A098DDJ3_GIBZE</name>
<sequence>MDMAASVAGLISLADLTFRVVYKYVRCAIDAEKDVKNLKREIEGLCSVLRTLQALTDILITEEEKDKSALSIDILDQCRETLEEISNKLRGAFLSFEQKNNIIKATFQRLKWPFSATETKEILNVLSRYKLTLSMATSADSLSKLRILLNNQVEHNIKIEEAVRNIDGSTKLIANIVLDKERRRILHFFMDTTLNPRQNLDQSIKLREPTTGTWLMASIELQSWLSTSGSLLWFNGIPGGGKTILAGLVIQQAMTRNSDEVGVAFFFCDYKNTATLRLANILGAIAVQLALQNDASYEILEKYHKDLNPPNKLAAILDVDGLERVIGSMIKTFSQVLIVIDGLDECGDEMGIVTKSLADFATLDTPASVALFSRQEPEIRARMGNNFTEIPIEAHTEDIKIYVRAELEKRIQSRRLRLSDPETADKIEEELVRRADGMFRWVACQLDSLCDLFTDQERLDALKQLPETLHDSYRRLLERVNTKPRRTQKRVQLCLQFIAFFPKKLSILELCQALSTPEEIGDTLNKANTVIENDIVHYCSSLIRKSAEGNSFEFAHFSVQEFLESDMTGIEKYRISREGSSSLLALQCLKFVQLGNINVWPDDRRKFLEKQQELASELPFYPQAAAYWPMLLRASPENSRQPLLQQATESLFGEYFSPELRTWIYWFLATLCEIADEGCSKTECLFAANIALDKNVEPLHLAAALNMPQLCLRLMEDGSDPKLDSQLGPPLLLAEVSFLRALGTEVENLPVDSEIFLLLLPTAKQRQSTISCILRKASLSEISEYPSLFSNTLIISCHLQDFRPVIALLLDEITPTATDIGLFGSYLTRWWSHCKSRLNLDGSRQKKAFSNFEASIRALNRHLQDTSAFDHEWGFEFGKALWTKAVAMELSFTRDTSLTHREISISLETLHERIMMAISSDSPYSFSDHLQDRRVSVFDSWSWDGSPSQTLLHHATSRNAIKCVDLLLRRECDPYARNQKGVPALHEIDITKNGGIIDTFLAHGISLLGTDTNQRTLWHVCAYGGISSADFMLKLFTAKPEETRIAVFMKDDDGCTPLLLALSNDPSRKINFEELEDNALSFIKHCSDVSGFWGKHDPILHQAFAFGSEKVMRRLFDLGIKPDPFIAGTLTPLHKLSVNTSPEWVRFLMTTWPRALESRYSDRLPIELYVDACVKEGHPADAEVLGLLSSATILQSRDRNGATPWEYSCYSMTRLRHQGDISVDSCETLQQLWRDNITLGALRAHEEAVGECGTGTLLSALLEHLRVWGDYNIFNNLQSDMVEKAILASKSWNPLANDIVRFFILSIRRQRDDILNVLLKHGVDVHQRFDGLSAIEAACDEMIPTELCSTERGRNILKSLLKHSDHRKLKEFDIDRRGLGLLHKIASTGQEPHMRWLMEELVSRGVDVNGFDRDSDETIRMTPLIYHIRMNSVCYAGYLLELGADPNFHTNNDFGGHLRYLDAVSIATRDGNVAFLRKLFDFSQILATEACRAPCSTQLPFGRETWHFHISNLHFACYHGRLEIVEFFVKNKLLAYDTTTNDGDTPLHLAALGGHPQIINYLIDQGQEVDVLNSFRGTPLHYAAANGHLNATEALLTRYAQGSIDTYSWTPRIAASNMGHKGIVALLDSKLEIHYETNSELLRTHRHKQKLLSQMRDAIVSGNMKDCRLVAANGCPLNEPLPRSNGCTPLFMALEMTQPRIAILLIDLGASTLTHCYSRHGIHSVLEYAALKSDLFSILPYLLDQYSREGGDLTNGPDSPIFFAARENVKGMRILLAYLEKQNKKSEGGHGHKSSETLKRRLPISIFHKTSVDVVTALHLAVFYDQIEIAKLLLESGADVDSTSTLGISPIQLSGSSDMSSLLVSFGASTVPVLSMPLAEVMYRWQNATSKIAKLFEDMSVVENAMQTMHGKELWLGLDQRFVSLMADWRYLLAARHFEGPLREYLRSDSRLGNYLLGLPSGHCFFLNGDYQLETLEPFPWYQISGEAFCQIPFLRWNFRLFQRRFSRPIFKQWLNLEPDRWCSPLCRAASMDFLDAVENCLSMGADIDFEGCSWGSALMIASACGKLASVKYLVRAGAKIDYIGRRGYTSALSVTVSKVVKQWLLVGRFVEQKKISVGTECDKNHLMGQTERRSGVAKIKVRLNELYYRRCGESSLDYLRRLERVKLWLRGRVPCYIIEGI</sequence>
<dbReference type="Gene3D" id="3.40.50.300">
    <property type="entry name" value="P-loop containing nucleotide triphosphate hydrolases"/>
    <property type="match status" value="1"/>
</dbReference>
<dbReference type="Pfam" id="PF24883">
    <property type="entry name" value="NPHP3_N"/>
    <property type="match status" value="1"/>
</dbReference>
<gene>
    <name evidence="7" type="ORF">FGRAMPH1_01T09389</name>
</gene>
<dbReference type="Pfam" id="PF17111">
    <property type="entry name" value="PigL_N"/>
    <property type="match status" value="1"/>
</dbReference>
<dbReference type="VEuPathDB" id="FungiDB:FGRAMPH1_01G09389"/>
<feature type="repeat" description="ANK" evidence="3">
    <location>
        <begin position="1542"/>
        <end position="1574"/>
    </location>
</feature>
<dbReference type="Pfam" id="PF00023">
    <property type="entry name" value="Ank"/>
    <property type="match status" value="3"/>
</dbReference>
<reference evidence="8 9" key="2">
    <citation type="journal article" date="2010" name="Nature">
        <title>Comparative genomics reveals mobile pathogenicity chromosomes in Fusarium.</title>
        <authorList>
            <person name="Ma L.J."/>
            <person name="van der Does H.C."/>
            <person name="Borkovich K.A."/>
            <person name="Coleman J.J."/>
            <person name="Daboussi M.J."/>
            <person name="Di Pietro A."/>
            <person name="Dufresne M."/>
            <person name="Freitag M."/>
            <person name="Grabherr M."/>
            <person name="Henrissat B."/>
            <person name="Houterman P.M."/>
            <person name="Kang S."/>
            <person name="Shim W.B."/>
            <person name="Woloshuk C."/>
            <person name="Xie X."/>
            <person name="Xu J.R."/>
            <person name="Antoniw J."/>
            <person name="Baker S.E."/>
            <person name="Bluhm B.H."/>
            <person name="Breakspear A."/>
            <person name="Brown D.W."/>
            <person name="Butchko R.A."/>
            <person name="Chapman S."/>
            <person name="Coulson R."/>
            <person name="Coutinho P.M."/>
            <person name="Danchin E.G."/>
            <person name="Diener A."/>
            <person name="Gale L.R."/>
            <person name="Gardiner D.M."/>
            <person name="Goff S."/>
            <person name="Hammond-Kosack K.E."/>
            <person name="Hilburn K."/>
            <person name="Hua-Van A."/>
            <person name="Jonkers W."/>
            <person name="Kazan K."/>
            <person name="Kodira C.D."/>
            <person name="Koehrsen M."/>
            <person name="Kumar L."/>
            <person name="Lee Y.H."/>
            <person name="Li L."/>
            <person name="Manners J.M."/>
            <person name="Miranda-Saavedra D."/>
            <person name="Mukherjee M."/>
            <person name="Park G."/>
            <person name="Park J."/>
            <person name="Park S.Y."/>
            <person name="Proctor R.H."/>
            <person name="Regev A."/>
            <person name="Ruiz-Roldan M.C."/>
            <person name="Sain D."/>
            <person name="Sakthikumar S."/>
            <person name="Sykes S."/>
            <person name="Schwartz D.C."/>
            <person name="Turgeon B.G."/>
            <person name="Wapinski I."/>
            <person name="Yoder O."/>
            <person name="Young S."/>
            <person name="Zeng Q."/>
            <person name="Zhou S."/>
            <person name="Galagan J."/>
            <person name="Cuomo C.A."/>
            <person name="Kistler H.C."/>
            <person name="Rep M."/>
        </authorList>
    </citation>
    <scope>GENOME REANNOTATION</scope>
    <source>
        <strain evidence="9">ATCC MYA-4620 / CBS 123657 / FGSC 9075 / NRRL 31084 / PH-1</strain>
        <strain evidence="8">PH-1 / ATCC MYA-4620 / FGSC 9075 / NRRL 31084</strain>
    </source>
</reference>
<reference evidence="8" key="4">
    <citation type="submission" date="2017-01" db="UniProtKB">
        <authorList>
            <consortium name="EnsemblFungi"/>
        </authorList>
    </citation>
    <scope>IDENTIFICATION</scope>
    <source>
        <strain evidence="8">PH-1 / ATCC MYA-4620 / FGSC 9075 / NRRL 31084</strain>
    </source>
</reference>
<dbReference type="SUPFAM" id="SSF52540">
    <property type="entry name" value="P-loop containing nucleoside triphosphate hydrolases"/>
    <property type="match status" value="1"/>
</dbReference>
<dbReference type="Gene3D" id="1.25.40.20">
    <property type="entry name" value="Ankyrin repeat-containing domain"/>
    <property type="match status" value="6"/>
</dbReference>
<dbReference type="PROSITE" id="PS50297">
    <property type="entry name" value="ANK_REP_REGION"/>
    <property type="match status" value="2"/>
</dbReference>
<feature type="domain" description="Azaphilone pigments biosynthesis cluster protein L N-terminal" evidence="5">
    <location>
        <begin position="2"/>
        <end position="167"/>
    </location>
</feature>
<dbReference type="PROSITE" id="PS50088">
    <property type="entry name" value="ANK_REPEAT"/>
    <property type="match status" value="2"/>
</dbReference>
<evidence type="ECO:0000313" key="9">
    <source>
        <dbReference type="Proteomes" id="UP000070720"/>
    </source>
</evidence>
<dbReference type="InParanoid" id="A0A098DDJ3"/>
<dbReference type="EnsemblFungi" id="CEF76497">
    <property type="protein sequence ID" value="CEF76497"/>
    <property type="gene ID" value="FGRRES_17083"/>
</dbReference>
<evidence type="ECO:0000256" key="2">
    <source>
        <dbReference type="ARBA" id="ARBA00023043"/>
    </source>
</evidence>
<dbReference type="Proteomes" id="UP000070720">
    <property type="component" value="Chromosome 2"/>
</dbReference>
<dbReference type="SUPFAM" id="SSF48403">
    <property type="entry name" value="Ankyrin repeat"/>
    <property type="match status" value="4"/>
</dbReference>
<evidence type="ECO:0000259" key="5">
    <source>
        <dbReference type="Pfam" id="PF17111"/>
    </source>
</evidence>
<dbReference type="InterPro" id="IPR036770">
    <property type="entry name" value="Ankyrin_rpt-contain_sf"/>
</dbReference>
<dbReference type="InterPro" id="IPR051165">
    <property type="entry name" value="Multifunctional_ANK_Repeat"/>
</dbReference>
<evidence type="ECO:0000256" key="1">
    <source>
        <dbReference type="ARBA" id="ARBA00022737"/>
    </source>
</evidence>
<protein>
    <submittedName>
        <fullName evidence="7">Chromosome 2, complete genome</fullName>
    </submittedName>
</protein>
<dbReference type="eggNOG" id="KOG4177">
    <property type="taxonomic scope" value="Eukaryota"/>
</dbReference>
<feature type="domain" description="Nephrocystin 3-like N-terminal" evidence="6">
    <location>
        <begin position="211"/>
        <end position="374"/>
    </location>
</feature>
<evidence type="ECO:0000256" key="3">
    <source>
        <dbReference type="PROSITE-ProRule" id="PRU00023"/>
    </source>
</evidence>
<dbReference type="Pfam" id="PF13637">
    <property type="entry name" value="Ank_4"/>
    <property type="match status" value="1"/>
</dbReference>
<dbReference type="InterPro" id="IPR002110">
    <property type="entry name" value="Ankyrin_rpt"/>
</dbReference>
<keyword evidence="9" id="KW-1185">Reference proteome</keyword>